<reference evidence="1" key="1">
    <citation type="submission" date="2021-03" db="EMBL/GenBank/DDBJ databases">
        <title>Draft genome sequence of rust myrtle Austropuccinia psidii MF-1, a brazilian biotype.</title>
        <authorList>
            <person name="Quecine M.C."/>
            <person name="Pachon D.M.R."/>
            <person name="Bonatelli M.L."/>
            <person name="Correr F.H."/>
            <person name="Franceschini L.M."/>
            <person name="Leite T.F."/>
            <person name="Margarido G.R.A."/>
            <person name="Almeida C.A."/>
            <person name="Ferrarezi J.A."/>
            <person name="Labate C.A."/>
        </authorList>
    </citation>
    <scope>NUCLEOTIDE SEQUENCE</scope>
    <source>
        <strain evidence="1">MF-1</strain>
    </source>
</reference>
<evidence type="ECO:0000313" key="1">
    <source>
        <dbReference type="EMBL" id="MBW0531425.1"/>
    </source>
</evidence>
<organism evidence="1 2">
    <name type="scientific">Austropuccinia psidii MF-1</name>
    <dbReference type="NCBI Taxonomy" id="1389203"/>
    <lineage>
        <taxon>Eukaryota</taxon>
        <taxon>Fungi</taxon>
        <taxon>Dikarya</taxon>
        <taxon>Basidiomycota</taxon>
        <taxon>Pucciniomycotina</taxon>
        <taxon>Pucciniomycetes</taxon>
        <taxon>Pucciniales</taxon>
        <taxon>Sphaerophragmiaceae</taxon>
        <taxon>Austropuccinia</taxon>
    </lineage>
</organism>
<dbReference type="PANTHER" id="PTHR11439">
    <property type="entry name" value="GAG-POL-RELATED RETROTRANSPOSON"/>
    <property type="match status" value="1"/>
</dbReference>
<proteinExistence type="predicted"/>
<name>A0A9Q3F662_9BASI</name>
<protein>
    <submittedName>
        <fullName evidence="1">Uncharacterized protein</fullName>
    </submittedName>
</protein>
<dbReference type="PANTHER" id="PTHR11439:SF463">
    <property type="entry name" value="REVERSE TRANSCRIPTASE TY1_COPIA-TYPE DOMAIN-CONTAINING PROTEIN"/>
    <property type="match status" value="1"/>
</dbReference>
<gene>
    <name evidence="1" type="ORF">O181_071140</name>
</gene>
<dbReference type="AlphaFoldDB" id="A0A9Q3F662"/>
<evidence type="ECO:0000313" key="2">
    <source>
        <dbReference type="Proteomes" id="UP000765509"/>
    </source>
</evidence>
<dbReference type="Proteomes" id="UP000765509">
    <property type="component" value="Unassembled WGS sequence"/>
</dbReference>
<sequence length="119" mass="13391">MVPHLHLEEDTSEECSLFEALNKSYRSAVSSLSYLSEVTQPDIFLVVSFLCQCLENPGIQHWNFFLHDLRYLKGNLSLGLFMYQMELVASAHNQMPIRGTSGKHSALSLASSSRLSIAR</sequence>
<dbReference type="OrthoDB" id="3344688at2759"/>
<keyword evidence="2" id="KW-1185">Reference proteome</keyword>
<dbReference type="EMBL" id="AVOT02036822">
    <property type="protein sequence ID" value="MBW0531425.1"/>
    <property type="molecule type" value="Genomic_DNA"/>
</dbReference>
<comment type="caution">
    <text evidence="1">The sequence shown here is derived from an EMBL/GenBank/DDBJ whole genome shotgun (WGS) entry which is preliminary data.</text>
</comment>
<accession>A0A9Q3F662</accession>